<dbReference type="Proteomes" id="UP000462435">
    <property type="component" value="Unassembled WGS sequence"/>
</dbReference>
<dbReference type="GO" id="GO:0032049">
    <property type="term" value="P:cardiolipin biosynthetic process"/>
    <property type="evidence" value="ECO:0007669"/>
    <property type="project" value="InterPro"/>
</dbReference>
<feature type="active site" evidence="1">
    <location>
        <position position="295"/>
    </location>
</feature>
<dbReference type="SUPFAM" id="SSF56024">
    <property type="entry name" value="Phospholipase D/nuclease"/>
    <property type="match status" value="2"/>
</dbReference>
<protein>
    <recommendedName>
        <fullName evidence="1">Cardiolipin synthase B</fullName>
        <shortName evidence="1">CL synthase</shortName>
        <ecNumber evidence="1">2.7.8.-</ecNumber>
    </recommendedName>
</protein>
<feature type="active site" evidence="1">
    <location>
        <position position="111"/>
    </location>
</feature>
<dbReference type="InterPro" id="IPR030872">
    <property type="entry name" value="Cardiolipin_synth_ClsB"/>
</dbReference>
<keyword evidence="1" id="KW-0472">Membrane</keyword>
<dbReference type="GO" id="GO:0008808">
    <property type="term" value="F:cardiolipin synthase activity"/>
    <property type="evidence" value="ECO:0007669"/>
    <property type="project" value="InterPro"/>
</dbReference>
<keyword evidence="1" id="KW-1208">Phospholipid metabolism</keyword>
<feature type="active site" evidence="1">
    <location>
        <position position="116"/>
    </location>
</feature>
<dbReference type="Pfam" id="PF13091">
    <property type="entry name" value="PLDc_2"/>
    <property type="match status" value="2"/>
</dbReference>
<proteinExistence type="inferred from homology"/>
<name>A0A7V8JTV7_9BURK</name>
<feature type="active site" evidence="1">
    <location>
        <position position="109"/>
    </location>
</feature>
<feature type="domain" description="PLD phosphodiesterase" evidence="2">
    <location>
        <begin position="104"/>
        <end position="131"/>
    </location>
</feature>
<gene>
    <name evidence="1 3" type="primary">clsB</name>
    <name evidence="3" type="ORF">GAK35_02600</name>
</gene>
<dbReference type="EC" id="2.7.8.-" evidence="1"/>
<comment type="function">
    <text evidence="1">Catalyzes the phosphatidyl group transfer from one phosphatidylglycerol molecule to another to form cardiolipin (CL) (diphosphatidylglycerol) and glycerol.</text>
</comment>
<evidence type="ECO:0000313" key="3">
    <source>
        <dbReference type="EMBL" id="KAF1042629.1"/>
    </source>
</evidence>
<dbReference type="InterPro" id="IPR025202">
    <property type="entry name" value="PLD-like_dom"/>
</dbReference>
<feature type="active site" evidence="1">
    <location>
        <position position="302"/>
    </location>
</feature>
<dbReference type="HAMAP" id="MF_01917">
    <property type="entry name" value="Cardiolipin_synth_ClsB"/>
    <property type="match status" value="1"/>
</dbReference>
<dbReference type="AlphaFoldDB" id="A0A7V8JTV7"/>
<comment type="subcellular location">
    <subcellularLocation>
        <location evidence="1">Cell membrane</location>
        <topology evidence="1">Peripheral membrane protein</topology>
    </subcellularLocation>
</comment>
<sequence>MRHVTFTDGNEIALLHSGAGFYPALIAAIDTARVEIYLETYIFALDDTGILVRDALQRAAARGVVVYVINDWLGTGRVQTNQLKQTLDAAGVQHRSFNPWFRRGVARSHRKLCVVDRQVAFVGGLNINDDFISDSGHAIPLPAPRWDFAVRILGPLVHEIYREMDAQWLRVGRMKLKARWENFKRLRHRLSVPVHGETQAGLVVRDNFRNRRTIQRAYLQALGHALESAFLANPYFAPGRKMRRALEEAASRGVKVTLLLGVGQFVMQDAVAHHFYPKLLRAGVRIVEYTKTQLHAKVAVVDDKWSTVGSSNYDGLSLFVNQEANVVVQDPAFSLYLREEIEAGAADGRVVHLSDFLHVPWYKRAAYGAAFLLYRTVIHIITLGQDA</sequence>
<evidence type="ECO:0000259" key="2">
    <source>
        <dbReference type="PROSITE" id="PS50035"/>
    </source>
</evidence>
<keyword evidence="1" id="KW-0443">Lipid metabolism</keyword>
<dbReference type="SMART" id="SM00155">
    <property type="entry name" value="PLDc"/>
    <property type="match status" value="2"/>
</dbReference>
<dbReference type="InterPro" id="IPR001736">
    <property type="entry name" value="PLipase_D/transphosphatidylase"/>
</dbReference>
<keyword evidence="1" id="KW-0594">Phospholipid biosynthesis</keyword>
<keyword evidence="1" id="KW-0444">Lipid biosynthesis</keyword>
<reference evidence="4" key="1">
    <citation type="journal article" date="2020" name="MBio">
        <title>Horizontal gene transfer to a defensive symbiont with a reduced genome amongst a multipartite beetle microbiome.</title>
        <authorList>
            <person name="Waterworth S.C."/>
            <person name="Florez L.V."/>
            <person name="Rees E.R."/>
            <person name="Hertweck C."/>
            <person name="Kaltenpoth M."/>
            <person name="Kwan J.C."/>
        </authorList>
    </citation>
    <scope>NUCLEOTIDE SEQUENCE [LARGE SCALE GENOMIC DNA]</scope>
</reference>
<comment type="catalytic activity">
    <reaction evidence="1">
        <text>2 a 1,2-diacyl-sn-glycero-3-phospho-(1'-sn-glycerol) = a cardiolipin + glycerol</text>
        <dbReference type="Rhea" id="RHEA:31451"/>
        <dbReference type="ChEBI" id="CHEBI:17754"/>
        <dbReference type="ChEBI" id="CHEBI:62237"/>
        <dbReference type="ChEBI" id="CHEBI:64716"/>
    </reaction>
</comment>
<dbReference type="EMBL" id="WNDX01000078">
    <property type="protein sequence ID" value="KAF1042629.1"/>
    <property type="molecule type" value="Genomic_DNA"/>
</dbReference>
<keyword evidence="1" id="KW-1003">Cell membrane</keyword>
<dbReference type="Gene3D" id="3.30.870.10">
    <property type="entry name" value="Endonuclease Chain A"/>
    <property type="match status" value="2"/>
</dbReference>
<dbReference type="PANTHER" id="PTHR21248">
    <property type="entry name" value="CARDIOLIPIN SYNTHASE"/>
    <property type="match status" value="1"/>
</dbReference>
<evidence type="ECO:0000313" key="4">
    <source>
        <dbReference type="Proteomes" id="UP000462435"/>
    </source>
</evidence>
<keyword evidence="1" id="KW-0808">Transferase</keyword>
<accession>A0A7V8JTV7</accession>
<comment type="similarity">
    <text evidence="1">Belongs to the phospholipase D family. Cardiolipin synthase subfamily. ClsB sub-subfamily.</text>
</comment>
<feature type="domain" description="PLD phosphodiesterase" evidence="2">
    <location>
        <begin position="290"/>
        <end position="317"/>
    </location>
</feature>
<organism evidence="3 4">
    <name type="scientific">Herbaspirillum frisingense</name>
    <dbReference type="NCBI Taxonomy" id="92645"/>
    <lineage>
        <taxon>Bacteria</taxon>
        <taxon>Pseudomonadati</taxon>
        <taxon>Pseudomonadota</taxon>
        <taxon>Betaproteobacteria</taxon>
        <taxon>Burkholderiales</taxon>
        <taxon>Oxalobacteraceae</taxon>
        <taxon>Herbaspirillum</taxon>
    </lineage>
</organism>
<dbReference type="CDD" id="cd09110">
    <property type="entry name" value="PLDc_CLS_1"/>
    <property type="match status" value="1"/>
</dbReference>
<comment type="caution">
    <text evidence="3">The sequence shown here is derived from an EMBL/GenBank/DDBJ whole genome shotgun (WGS) entry which is preliminary data.</text>
</comment>
<dbReference type="CDD" id="cd09159">
    <property type="entry name" value="PLDc_ybhO_like_2"/>
    <property type="match status" value="1"/>
</dbReference>
<evidence type="ECO:0000256" key="1">
    <source>
        <dbReference type="HAMAP-Rule" id="MF_01917"/>
    </source>
</evidence>
<dbReference type="PANTHER" id="PTHR21248:SF22">
    <property type="entry name" value="PHOSPHOLIPASE D"/>
    <property type="match status" value="1"/>
</dbReference>
<dbReference type="PROSITE" id="PS50035">
    <property type="entry name" value="PLD"/>
    <property type="match status" value="2"/>
</dbReference>
<feature type="active site" evidence="1">
    <location>
        <position position="297"/>
    </location>
</feature>
<dbReference type="GO" id="GO:0005886">
    <property type="term" value="C:plasma membrane"/>
    <property type="evidence" value="ECO:0007669"/>
    <property type="project" value="UniProtKB-SubCell"/>
</dbReference>